<dbReference type="InterPro" id="IPR002110">
    <property type="entry name" value="Ankyrin_rpt"/>
</dbReference>
<evidence type="ECO:0000256" key="5">
    <source>
        <dbReference type="ARBA" id="ARBA00022777"/>
    </source>
</evidence>
<dbReference type="InterPro" id="IPR008271">
    <property type="entry name" value="Ser/Thr_kinase_AS"/>
</dbReference>
<dbReference type="EMBL" id="BEYU01000099">
    <property type="protein sequence ID" value="GBG31541.1"/>
    <property type="molecule type" value="Genomic_DNA"/>
</dbReference>
<dbReference type="GO" id="GO:0004674">
    <property type="term" value="F:protein serine/threonine kinase activity"/>
    <property type="evidence" value="ECO:0007669"/>
    <property type="project" value="UniProtKB-KW"/>
</dbReference>
<evidence type="ECO:0000256" key="2">
    <source>
        <dbReference type="ARBA" id="ARBA00022527"/>
    </source>
</evidence>
<sequence length="978" mass="109607">MSALFAQTTVQLVDAADLCELSLKLWNFCSSIIVAVVCIIFRILELSSDPLALLSCVTKVFNKRFCAVRVWCLEPWLEAGQKRMLDTFSRGIFHGIFRAQYLELGPKSRLYRLSPTSELGHSLWMHERHVKSAIHRNRTLYEKSQTPLMKACKEGSLAKARSAIASGCRINARDSLGMTPLVYACQASNEEKIIEMVVYLFSQSGSLSCEELGMGKALAHCSAELGIVSAQERQLFAEAFAEGEKNSKLETLAATVAFARKLRGSGKPVLHKMLRSAMTEHLVLCSTLEALMSFDTEQANIRKQAATFQQLQAMVAAMPTKAETRNACRKNLVNSVRKALAGGIQDHLDEFEKRDDMQRIVGMYRTLWKDILLVPVEYSTYDDPVKLSEVQRATKYALGKLEEWERRHDPFAACERTHDAIRALDASATNLGVQSALYMTLMHPEQMSKLKGSTEVVERAFQSELEVLCTEDPARDAPRNDIRGLQAPDTQRVESLVQHLRGPPKKRKRIDRDLEDAITKAADGDLIAQASLPELERELVEIDSVYTLDNSLPQERARVLRHAKTHYPELLCDKAWLKRVGISDGVPRELSKVNLWHSHIKRESFANLAAFTSKPGKTVEKVRASDGRTLVLRAFDLTDNTWSCCFYRQVAALAKLRSSANIVRIKSAFMQNAQDGYVVMPYYPGGDLASWIRDNAHADVATRRTIATGILRGLHDLHSRNLVHCDIKPENIFLARGLSPVLGDFDSVQTLHATMKQAAQASNKYTAPELDRKTDRHVCPAMDMFSVGMLLKELYKDCKTTPAFKKLVSALTSKRSQRRPSALKALEHEAFYVEPVPVKVCAICLDTFSIAKGVACGNAHFTCKTCLKGAIEAAAKPDGHVQILKDGSMNCIIFGCKRRISGRIIAAAVPEKDYKVLQRIVRKHTERELAREHERDVQRRVNEALRNHGRDSTMQKHVRKIQNEILTMTCPRCSAAFA</sequence>
<keyword evidence="2" id="KW-0723">Serine/threonine-protein kinase</keyword>
<dbReference type="Pfam" id="PF12796">
    <property type="entry name" value="Ank_2"/>
    <property type="match status" value="1"/>
</dbReference>
<evidence type="ECO:0000256" key="4">
    <source>
        <dbReference type="ARBA" id="ARBA00022741"/>
    </source>
</evidence>
<dbReference type="InterPro" id="IPR013083">
    <property type="entry name" value="Znf_RING/FYVE/PHD"/>
</dbReference>
<dbReference type="AlphaFoldDB" id="A0A2R5GT29"/>
<evidence type="ECO:0000259" key="10">
    <source>
        <dbReference type="PROSITE" id="PS50011"/>
    </source>
</evidence>
<keyword evidence="9" id="KW-0812">Transmembrane</keyword>
<keyword evidence="12" id="KW-1185">Reference proteome</keyword>
<dbReference type="InterPro" id="IPR036770">
    <property type="entry name" value="Ankyrin_rpt-contain_sf"/>
</dbReference>
<feature type="transmembrane region" description="Helical" evidence="9">
    <location>
        <begin position="25"/>
        <end position="44"/>
    </location>
</feature>
<dbReference type="EC" id="2.7.11.1" evidence="1"/>
<dbReference type="PANTHER" id="PTHR24363">
    <property type="entry name" value="SERINE/THREONINE PROTEIN KINASE"/>
    <property type="match status" value="1"/>
</dbReference>
<comment type="catalytic activity">
    <reaction evidence="8">
        <text>L-seryl-[protein] + ATP = O-phospho-L-seryl-[protein] + ADP + H(+)</text>
        <dbReference type="Rhea" id="RHEA:17989"/>
        <dbReference type="Rhea" id="RHEA-COMP:9863"/>
        <dbReference type="Rhea" id="RHEA-COMP:11604"/>
        <dbReference type="ChEBI" id="CHEBI:15378"/>
        <dbReference type="ChEBI" id="CHEBI:29999"/>
        <dbReference type="ChEBI" id="CHEBI:30616"/>
        <dbReference type="ChEBI" id="CHEBI:83421"/>
        <dbReference type="ChEBI" id="CHEBI:456216"/>
        <dbReference type="EC" id="2.7.11.1"/>
    </reaction>
</comment>
<dbReference type="InParanoid" id="A0A2R5GT29"/>
<dbReference type="Gene3D" id="1.10.510.10">
    <property type="entry name" value="Transferase(Phosphotransferase) domain 1"/>
    <property type="match status" value="1"/>
</dbReference>
<comment type="caution">
    <text evidence="11">The sequence shown here is derived from an EMBL/GenBank/DDBJ whole genome shotgun (WGS) entry which is preliminary data.</text>
</comment>
<evidence type="ECO:0000313" key="12">
    <source>
        <dbReference type="Proteomes" id="UP000241890"/>
    </source>
</evidence>
<dbReference type="Pfam" id="PF00069">
    <property type="entry name" value="Pkinase"/>
    <property type="match status" value="1"/>
</dbReference>
<keyword evidence="4" id="KW-0547">Nucleotide-binding</keyword>
<name>A0A2R5GT29_9STRA</name>
<dbReference type="InterPro" id="IPR000719">
    <property type="entry name" value="Prot_kinase_dom"/>
</dbReference>
<evidence type="ECO:0000256" key="6">
    <source>
        <dbReference type="ARBA" id="ARBA00022840"/>
    </source>
</evidence>
<dbReference type="PROSITE" id="PS00108">
    <property type="entry name" value="PROTEIN_KINASE_ST"/>
    <property type="match status" value="1"/>
</dbReference>
<dbReference type="Gene3D" id="3.30.40.10">
    <property type="entry name" value="Zinc/RING finger domain, C3HC4 (zinc finger)"/>
    <property type="match status" value="1"/>
</dbReference>
<gene>
    <name evidence="11" type="ORF">FCC1311_077652</name>
</gene>
<evidence type="ECO:0000256" key="1">
    <source>
        <dbReference type="ARBA" id="ARBA00012513"/>
    </source>
</evidence>
<dbReference type="Proteomes" id="UP000241890">
    <property type="component" value="Unassembled WGS sequence"/>
</dbReference>
<evidence type="ECO:0000256" key="7">
    <source>
        <dbReference type="ARBA" id="ARBA00047899"/>
    </source>
</evidence>
<keyword evidence="9" id="KW-0472">Membrane</keyword>
<dbReference type="GO" id="GO:0005524">
    <property type="term" value="F:ATP binding"/>
    <property type="evidence" value="ECO:0007669"/>
    <property type="project" value="UniProtKB-KW"/>
</dbReference>
<dbReference type="SUPFAM" id="SSF56112">
    <property type="entry name" value="Protein kinase-like (PK-like)"/>
    <property type="match status" value="1"/>
</dbReference>
<dbReference type="PANTHER" id="PTHR24363:SF0">
    <property type="entry name" value="SERINE_THREONINE KINASE LIKE DOMAIN CONTAINING 1"/>
    <property type="match status" value="1"/>
</dbReference>
<protein>
    <recommendedName>
        <fullName evidence="1">non-specific serine/threonine protein kinase</fullName>
        <ecNumber evidence="1">2.7.11.1</ecNumber>
    </recommendedName>
</protein>
<evidence type="ECO:0000256" key="9">
    <source>
        <dbReference type="SAM" id="Phobius"/>
    </source>
</evidence>
<dbReference type="CDD" id="cd00180">
    <property type="entry name" value="PKc"/>
    <property type="match status" value="1"/>
</dbReference>
<accession>A0A2R5GT29</accession>
<dbReference type="OrthoDB" id="541276at2759"/>
<dbReference type="PROSITE" id="PS50011">
    <property type="entry name" value="PROTEIN_KINASE_DOM"/>
    <property type="match status" value="1"/>
</dbReference>
<keyword evidence="6" id="KW-0067">ATP-binding</keyword>
<dbReference type="InterPro" id="IPR011009">
    <property type="entry name" value="Kinase-like_dom_sf"/>
</dbReference>
<evidence type="ECO:0000256" key="3">
    <source>
        <dbReference type="ARBA" id="ARBA00022679"/>
    </source>
</evidence>
<proteinExistence type="predicted"/>
<organism evidence="11 12">
    <name type="scientific">Hondaea fermentalgiana</name>
    <dbReference type="NCBI Taxonomy" id="2315210"/>
    <lineage>
        <taxon>Eukaryota</taxon>
        <taxon>Sar</taxon>
        <taxon>Stramenopiles</taxon>
        <taxon>Bigyra</taxon>
        <taxon>Labyrinthulomycetes</taxon>
        <taxon>Thraustochytrida</taxon>
        <taxon>Thraustochytriidae</taxon>
        <taxon>Hondaea</taxon>
    </lineage>
</organism>
<comment type="catalytic activity">
    <reaction evidence="7">
        <text>L-threonyl-[protein] + ATP = O-phospho-L-threonyl-[protein] + ADP + H(+)</text>
        <dbReference type="Rhea" id="RHEA:46608"/>
        <dbReference type="Rhea" id="RHEA-COMP:11060"/>
        <dbReference type="Rhea" id="RHEA-COMP:11605"/>
        <dbReference type="ChEBI" id="CHEBI:15378"/>
        <dbReference type="ChEBI" id="CHEBI:30013"/>
        <dbReference type="ChEBI" id="CHEBI:30616"/>
        <dbReference type="ChEBI" id="CHEBI:61977"/>
        <dbReference type="ChEBI" id="CHEBI:456216"/>
        <dbReference type="EC" id="2.7.11.1"/>
    </reaction>
</comment>
<dbReference type="SMART" id="SM00220">
    <property type="entry name" value="S_TKc"/>
    <property type="match status" value="1"/>
</dbReference>
<keyword evidence="5 11" id="KW-0418">Kinase</keyword>
<feature type="domain" description="Protein kinase" evidence="10">
    <location>
        <begin position="605"/>
        <end position="831"/>
    </location>
</feature>
<dbReference type="Gene3D" id="1.25.40.20">
    <property type="entry name" value="Ankyrin repeat-containing domain"/>
    <property type="match status" value="1"/>
</dbReference>
<reference evidence="11 12" key="1">
    <citation type="submission" date="2017-12" db="EMBL/GenBank/DDBJ databases">
        <title>Sequencing, de novo assembly and annotation of complete genome of a new Thraustochytrid species, strain FCC1311.</title>
        <authorList>
            <person name="Sedici K."/>
            <person name="Godart F."/>
            <person name="Aiese Cigliano R."/>
            <person name="Sanseverino W."/>
            <person name="Barakat M."/>
            <person name="Ortet P."/>
            <person name="Marechal E."/>
            <person name="Cagnac O."/>
            <person name="Amato A."/>
        </authorList>
    </citation>
    <scope>NUCLEOTIDE SEQUENCE [LARGE SCALE GENOMIC DNA]</scope>
</reference>
<keyword evidence="9" id="KW-1133">Transmembrane helix</keyword>
<keyword evidence="3" id="KW-0808">Transferase</keyword>
<dbReference type="SUPFAM" id="SSF48403">
    <property type="entry name" value="Ankyrin repeat"/>
    <property type="match status" value="1"/>
</dbReference>
<evidence type="ECO:0000256" key="8">
    <source>
        <dbReference type="ARBA" id="ARBA00048679"/>
    </source>
</evidence>
<feature type="non-terminal residue" evidence="11">
    <location>
        <position position="978"/>
    </location>
</feature>
<evidence type="ECO:0000313" key="11">
    <source>
        <dbReference type="EMBL" id="GBG31541.1"/>
    </source>
</evidence>